<keyword evidence="5 6" id="KW-0408">Iron</keyword>
<keyword evidence="2 6" id="KW-0349">Heme</keyword>
<dbReference type="Gene3D" id="1.10.760.10">
    <property type="entry name" value="Cytochrome c-like domain"/>
    <property type="match status" value="1"/>
</dbReference>
<proteinExistence type="predicted"/>
<dbReference type="GO" id="GO:0020037">
    <property type="term" value="F:heme binding"/>
    <property type="evidence" value="ECO:0007669"/>
    <property type="project" value="InterPro"/>
</dbReference>
<evidence type="ECO:0000256" key="5">
    <source>
        <dbReference type="ARBA" id="ARBA00023004"/>
    </source>
</evidence>
<dbReference type="EMBL" id="FO082820">
    <property type="protein sequence ID" value="CCF21763.1"/>
    <property type="molecule type" value="Genomic_DNA"/>
</dbReference>
<evidence type="ECO:0000256" key="6">
    <source>
        <dbReference type="PROSITE-ProRule" id="PRU00433"/>
    </source>
</evidence>
<sequence>MNSYVNMAVGAFLATVFVMMTVSIASDGIWHSEVPEQAGFAIVAAETGGEEGGAEEEAAVPIATLLASADAAAGESSFKKCASCHTADQGGANKVGPGLWDVVNRPIASHEGFSYSAAMKDFSEGGSVVWDYDHLNGFLLAPKQHVPGTAMGFAGLKKDDERANVIAYLRSLSGNPAPLPEAEAAPAEGEAAAPAAEGAAPAEEAAPAADAPAAGEGEAAAPAEAPAAPAGEAPAAEGAAPAAEAPAAPAAEEPAPVGQQPAPANN</sequence>
<accession>L0NL04</accession>
<dbReference type="InterPro" id="IPR002327">
    <property type="entry name" value="Cyt_c_1A/1B"/>
</dbReference>
<keyword evidence="10" id="KW-1185">Reference proteome</keyword>
<dbReference type="InterPro" id="IPR009056">
    <property type="entry name" value="Cyt_c-like_dom"/>
</dbReference>
<evidence type="ECO:0000256" key="3">
    <source>
        <dbReference type="ARBA" id="ARBA00022723"/>
    </source>
</evidence>
<feature type="domain" description="Cytochrome c" evidence="8">
    <location>
        <begin position="69"/>
        <end position="173"/>
    </location>
</feature>
<evidence type="ECO:0000313" key="9">
    <source>
        <dbReference type="EMBL" id="CCF21763.1"/>
    </source>
</evidence>
<dbReference type="InterPro" id="IPR036909">
    <property type="entry name" value="Cyt_c-like_dom_sf"/>
</dbReference>
<dbReference type="Proteomes" id="UP000010792">
    <property type="component" value="Chromosome"/>
</dbReference>
<dbReference type="OrthoDB" id="9805828at2"/>
<keyword evidence="3 6" id="KW-0479">Metal-binding</keyword>
<keyword evidence="4" id="KW-0249">Electron transport</keyword>
<evidence type="ECO:0000256" key="2">
    <source>
        <dbReference type="ARBA" id="ARBA00022617"/>
    </source>
</evidence>
<evidence type="ECO:0000256" key="4">
    <source>
        <dbReference type="ARBA" id="ARBA00022982"/>
    </source>
</evidence>
<dbReference type="SUPFAM" id="SSF46626">
    <property type="entry name" value="Cytochrome c"/>
    <property type="match status" value="1"/>
</dbReference>
<feature type="compositionally biased region" description="Low complexity" evidence="7">
    <location>
        <begin position="180"/>
        <end position="266"/>
    </location>
</feature>
<keyword evidence="1" id="KW-0813">Transport</keyword>
<dbReference type="RefSeq" id="WP_052641157.1">
    <property type="nucleotide sequence ID" value="NZ_FO082820.1"/>
</dbReference>
<dbReference type="GO" id="GO:0009055">
    <property type="term" value="F:electron transfer activity"/>
    <property type="evidence" value="ECO:0007669"/>
    <property type="project" value="InterPro"/>
</dbReference>
<evidence type="ECO:0000256" key="7">
    <source>
        <dbReference type="SAM" id="MobiDB-lite"/>
    </source>
</evidence>
<evidence type="ECO:0000256" key="1">
    <source>
        <dbReference type="ARBA" id="ARBA00022448"/>
    </source>
</evidence>
<gene>
    <name evidence="9" type="ORF">NT26_4041</name>
</gene>
<reference evidence="9 10" key="1">
    <citation type="journal article" date="2013" name="Genome Biol. Evol.">
        <title>Life in an arsenic-containing gold mine: genome and physiology of the autotrophic arsenite-oxidizing bacterium rhizobium sp. NT-26.</title>
        <authorList>
            <person name="Andres J."/>
            <person name="Arsene-Ploetze F."/>
            <person name="Barbe V."/>
            <person name="Brochier-Armanet C."/>
            <person name="Cleiss-Arnold J."/>
            <person name="Coppee J.Y."/>
            <person name="Dillies M.A."/>
            <person name="Geist"/>
            <person name="L"/>
            <person name="Joublin A."/>
            <person name="Koechler S."/>
            <person name="Lassalle F."/>
            <person name="Marchal M."/>
            <person name="Medigue C."/>
            <person name="Muller D."/>
            <person name="Nesme X."/>
            <person name="Plewniak F."/>
            <person name="Proux C."/>
            <person name="Ramirez-Bahena M.H."/>
            <person name="Schenowitz C."/>
            <person name="Sismeiro O."/>
            <person name="Vallenet D."/>
            <person name="Santini J.M."/>
            <person name="Bertin P.N."/>
        </authorList>
    </citation>
    <scope>NUCLEOTIDE SEQUENCE [LARGE SCALE GENOMIC DNA]</scope>
    <source>
        <strain evidence="9 10">NT-26</strain>
    </source>
</reference>
<dbReference type="AlphaFoldDB" id="L0NL04"/>
<feature type="region of interest" description="Disordered" evidence="7">
    <location>
        <begin position="175"/>
        <end position="266"/>
    </location>
</feature>
<dbReference type="Pfam" id="PF00034">
    <property type="entry name" value="Cytochrom_C"/>
    <property type="match status" value="1"/>
</dbReference>
<dbReference type="PANTHER" id="PTHR11961">
    <property type="entry name" value="CYTOCHROME C"/>
    <property type="match status" value="1"/>
</dbReference>
<protein>
    <submittedName>
        <fullName evidence="9">Cytochrome c class I</fullName>
    </submittedName>
</protein>
<name>L0NL04_9HYPH</name>
<dbReference type="PRINTS" id="PR00604">
    <property type="entry name" value="CYTCHRMECIAB"/>
</dbReference>
<dbReference type="STRING" id="1125847.NT26_4041"/>
<organism evidence="9 10">
    <name type="scientific">Pseudorhizobium banfieldiae</name>
    <dbReference type="NCBI Taxonomy" id="1125847"/>
    <lineage>
        <taxon>Bacteria</taxon>
        <taxon>Pseudomonadati</taxon>
        <taxon>Pseudomonadota</taxon>
        <taxon>Alphaproteobacteria</taxon>
        <taxon>Hyphomicrobiales</taxon>
        <taxon>Rhizobiaceae</taxon>
        <taxon>Rhizobium/Agrobacterium group</taxon>
        <taxon>Pseudorhizobium</taxon>
    </lineage>
</organism>
<dbReference type="PROSITE" id="PS51007">
    <property type="entry name" value="CYTC"/>
    <property type="match status" value="1"/>
</dbReference>
<evidence type="ECO:0000313" key="10">
    <source>
        <dbReference type="Proteomes" id="UP000010792"/>
    </source>
</evidence>
<dbReference type="KEGG" id="rht:NT26_4041"/>
<evidence type="ECO:0000259" key="8">
    <source>
        <dbReference type="PROSITE" id="PS51007"/>
    </source>
</evidence>
<dbReference type="GO" id="GO:0046872">
    <property type="term" value="F:metal ion binding"/>
    <property type="evidence" value="ECO:0007669"/>
    <property type="project" value="UniProtKB-KW"/>
</dbReference>